<accession>A0ABR6IY03</accession>
<protein>
    <submittedName>
        <fullName evidence="1">Uncharacterized protein</fullName>
    </submittedName>
</protein>
<dbReference type="Proteomes" id="UP000551353">
    <property type="component" value="Unassembled WGS sequence"/>
</dbReference>
<gene>
    <name evidence="1" type="ORF">GGD56_006588</name>
</gene>
<reference evidence="1 2" key="1">
    <citation type="submission" date="2020-08" db="EMBL/GenBank/DDBJ databases">
        <title>Genomic Encyclopedia of Type Strains, Phase IV (KMG-V): Genome sequencing to study the core and pangenomes of soil and plant-associated prokaryotes.</title>
        <authorList>
            <person name="Whitman W."/>
        </authorList>
    </citation>
    <scope>NUCLEOTIDE SEQUENCE [LARGE SCALE GENOMIC DNA]</scope>
    <source>
        <strain evidence="1 2">SEMIA 4087</strain>
    </source>
</reference>
<dbReference type="EMBL" id="JACIFX010000016">
    <property type="protein sequence ID" value="MBB4232690.1"/>
    <property type="molecule type" value="Genomic_DNA"/>
</dbReference>
<proteinExistence type="predicted"/>
<name>A0ABR6IY03_9HYPH</name>
<dbReference type="RefSeq" id="WP_233450509.1">
    <property type="nucleotide sequence ID" value="NZ_JACIFX010000016.1"/>
</dbReference>
<organism evidence="1 2">
    <name type="scientific">Rhizobium mongolense</name>
    <dbReference type="NCBI Taxonomy" id="57676"/>
    <lineage>
        <taxon>Bacteria</taxon>
        <taxon>Pseudomonadati</taxon>
        <taxon>Pseudomonadota</taxon>
        <taxon>Alphaproteobacteria</taxon>
        <taxon>Hyphomicrobiales</taxon>
        <taxon>Rhizobiaceae</taxon>
        <taxon>Rhizobium/Agrobacterium group</taxon>
        <taxon>Rhizobium</taxon>
    </lineage>
</organism>
<evidence type="ECO:0000313" key="2">
    <source>
        <dbReference type="Proteomes" id="UP000551353"/>
    </source>
</evidence>
<keyword evidence="2" id="KW-1185">Reference proteome</keyword>
<evidence type="ECO:0000313" key="1">
    <source>
        <dbReference type="EMBL" id="MBB4232690.1"/>
    </source>
</evidence>
<comment type="caution">
    <text evidence="1">The sequence shown here is derived from an EMBL/GenBank/DDBJ whole genome shotgun (WGS) entry which is preliminary data.</text>
</comment>
<sequence length="99" mass="10118">MTATAKAPSASPFAGELQPETASCLPIIRGWLPASTARAAIDDIGKLARRQGLADAFNQNGAEPIVSDIMATTADGVGAQGLTIGGKLQARARKQTASR</sequence>